<keyword evidence="4" id="KW-1185">Reference proteome</keyword>
<dbReference type="Pfam" id="PF13204">
    <property type="entry name" value="Apiosidase"/>
    <property type="match status" value="1"/>
</dbReference>
<dbReference type="InterPro" id="IPR017853">
    <property type="entry name" value="GH"/>
</dbReference>
<feature type="domain" description="Apiosidase-like catalytic" evidence="2">
    <location>
        <begin position="8"/>
        <end position="354"/>
    </location>
</feature>
<reference evidence="3" key="1">
    <citation type="submission" date="2018-10" db="EMBL/GenBank/DDBJ databases">
        <title>Schaedlerella arabinophila gen. nov. sp. nov., isolated from the mouse intestinal tract and comparative analysis with the genome of the closely related altered Schaedler flora strain ASF502.</title>
        <authorList>
            <person name="Miyake S."/>
            <person name="Soh M."/>
            <person name="Seedorf H."/>
        </authorList>
    </citation>
    <scope>NUCLEOTIDE SEQUENCE [LARGE SCALE GENOMIC DNA]</scope>
    <source>
        <strain evidence="3">DSM 106076</strain>
    </source>
</reference>
<dbReference type="AlphaFoldDB" id="A0A3R8R2Z0"/>
<dbReference type="Proteomes" id="UP000274920">
    <property type="component" value="Unassembled WGS sequence"/>
</dbReference>
<dbReference type="Gene3D" id="3.20.20.80">
    <property type="entry name" value="Glycosidases"/>
    <property type="match status" value="1"/>
</dbReference>
<evidence type="ECO:0000259" key="2">
    <source>
        <dbReference type="Pfam" id="PF13204"/>
    </source>
</evidence>
<evidence type="ECO:0000313" key="3">
    <source>
        <dbReference type="EMBL" id="RRK30997.1"/>
    </source>
</evidence>
<comment type="caution">
    <text evidence="3">The sequence shown here is derived from an EMBL/GenBank/DDBJ whole genome shotgun (WGS) entry which is preliminary data.</text>
</comment>
<proteinExistence type="predicted"/>
<organism evidence="3 4">
    <name type="scientific">Schaedlerella arabinosiphila</name>
    <dbReference type="NCBI Taxonomy" id="2044587"/>
    <lineage>
        <taxon>Bacteria</taxon>
        <taxon>Bacillati</taxon>
        <taxon>Bacillota</taxon>
        <taxon>Clostridia</taxon>
        <taxon>Lachnospirales</taxon>
        <taxon>Lachnospiraceae</taxon>
        <taxon>Schaedlerella</taxon>
    </lineage>
</organism>
<dbReference type="Pfam" id="PF12904">
    <property type="entry name" value="Collagen_bind_2"/>
    <property type="match status" value="1"/>
</dbReference>
<protein>
    <submittedName>
        <fullName evidence="3">DUF4038 domain-containing protein</fullName>
    </submittedName>
</protein>
<dbReference type="InterPro" id="IPR024749">
    <property type="entry name" value="Collagen-bd_put"/>
</dbReference>
<dbReference type="EMBL" id="RHJS01000002">
    <property type="protein sequence ID" value="RRK30997.1"/>
    <property type="molecule type" value="Genomic_DNA"/>
</dbReference>
<dbReference type="PANTHER" id="PTHR37836">
    <property type="entry name" value="LMO1036 PROTEIN"/>
    <property type="match status" value="1"/>
</dbReference>
<evidence type="ECO:0000259" key="1">
    <source>
        <dbReference type="Pfam" id="PF12904"/>
    </source>
</evidence>
<dbReference type="SUPFAM" id="SSF51445">
    <property type="entry name" value="(Trans)glycosidases"/>
    <property type="match status" value="1"/>
</dbReference>
<sequence length="496" mass="57545">MMEKLRISENRRYFVTADGRPFTWIADTNWTIPQRLKWDDVEYLMKKRKSQGFTVLQIVALDPERDIEMHSPSGEKALLNDDPDTPNERYFEYLDWILDKAESYGFYVLLLPVWGQLVVGSDWSGCTYEKTITEENAYRYGRWIGNRYREKNHILWCLGGDRQPIHDGVDYKNVWRRLAEGIAKGVLGQDLKYNQPDDAWKDVLMTYHACHEMQTGECSTMSYWTDEEAWIDFIMLQSGHGLTPKNYELVEKEYSRKKVMPVWDGEPAYEMMPTSWPITPETKMHGSWMTRKRAYWSLFSGAFGYTYGHASVWCCVSEQEKSPISSQTWYEALQSEGSEQIRYLRQFSDSLQIMTARPAREILPQTEGEDVLDLHLQACTCLDERFACVYFPSGGGAVLNLGNVWKPEAPREFDGEVCLWWYNPRDGKFYTHAGQRAEAAETAQAAGGKLSVSAPDSGPEHDWVLIASREQTEAPVKEQTYYNMDEEKAVKKVFEW</sequence>
<feature type="domain" description="Putative collagen-binding" evidence="1">
    <location>
        <begin position="375"/>
        <end position="467"/>
    </location>
</feature>
<dbReference type="PANTHER" id="PTHR37836:SF3">
    <property type="entry name" value="ENDOGLUCANASE"/>
    <property type="match status" value="1"/>
</dbReference>
<dbReference type="RefSeq" id="WP_125126753.1">
    <property type="nucleotide sequence ID" value="NZ_RHJS01000002.1"/>
</dbReference>
<gene>
    <name evidence="3" type="ORF">EBB54_06145</name>
</gene>
<evidence type="ECO:0000313" key="4">
    <source>
        <dbReference type="Proteomes" id="UP000274920"/>
    </source>
</evidence>
<dbReference type="InterPro" id="IPR025277">
    <property type="entry name" value="Apiosidase-like_cat_dom"/>
</dbReference>
<name>A0A3R8R2Z0_9FIRM</name>
<accession>A0A3R8R2Z0</accession>